<dbReference type="AlphaFoldDB" id="A0A6A0AHD1"/>
<dbReference type="EMBL" id="BLLF01006156">
    <property type="protein sequence ID" value="GFH32015.1"/>
    <property type="molecule type" value="Genomic_DNA"/>
</dbReference>
<proteinExistence type="predicted"/>
<protein>
    <submittedName>
        <fullName evidence="1">tRNA(M7G46)-methyltransferase</fullName>
    </submittedName>
</protein>
<dbReference type="Proteomes" id="UP000485058">
    <property type="component" value="Unassembled WGS sequence"/>
</dbReference>
<dbReference type="InterPro" id="IPR029063">
    <property type="entry name" value="SAM-dependent_MTases_sf"/>
</dbReference>
<dbReference type="GO" id="GO:0008168">
    <property type="term" value="F:methyltransferase activity"/>
    <property type="evidence" value="ECO:0007669"/>
    <property type="project" value="UniProtKB-KW"/>
</dbReference>
<dbReference type="GO" id="GO:0032259">
    <property type="term" value="P:methylation"/>
    <property type="evidence" value="ECO:0007669"/>
    <property type="project" value="UniProtKB-KW"/>
</dbReference>
<reference evidence="1 2" key="1">
    <citation type="submission" date="2020-02" db="EMBL/GenBank/DDBJ databases">
        <title>Draft genome sequence of Haematococcus lacustris strain NIES-144.</title>
        <authorList>
            <person name="Morimoto D."/>
            <person name="Nakagawa S."/>
            <person name="Yoshida T."/>
            <person name="Sawayama S."/>
        </authorList>
    </citation>
    <scope>NUCLEOTIDE SEQUENCE [LARGE SCALE GENOMIC DNA]</scope>
    <source>
        <strain evidence="1 2">NIES-144</strain>
    </source>
</reference>
<keyword evidence="1" id="KW-0808">Transferase</keyword>
<evidence type="ECO:0000313" key="2">
    <source>
        <dbReference type="Proteomes" id="UP000485058"/>
    </source>
</evidence>
<accession>A0A6A0AHD1</accession>
<evidence type="ECO:0000313" key="1">
    <source>
        <dbReference type="EMBL" id="GFH32015.1"/>
    </source>
</evidence>
<keyword evidence="1" id="KW-0489">Methyltransferase</keyword>
<sequence length="67" mass="7447">MVGMELRAKRISDEELESDPAAGLLTEASEEAQKVARNKGSTHRAVYRRLAAPRVLDDNPEKLATRK</sequence>
<comment type="caution">
    <text evidence="1">The sequence shown here is derived from an EMBL/GenBank/DDBJ whole genome shotgun (WGS) entry which is preliminary data.</text>
</comment>
<dbReference type="Gene3D" id="3.40.50.150">
    <property type="entry name" value="Vaccinia Virus protein VP39"/>
    <property type="match status" value="1"/>
</dbReference>
<name>A0A6A0AHD1_HAELA</name>
<keyword evidence="2" id="KW-1185">Reference proteome</keyword>
<organism evidence="1 2">
    <name type="scientific">Haematococcus lacustris</name>
    <name type="common">Green alga</name>
    <name type="synonym">Haematococcus pluvialis</name>
    <dbReference type="NCBI Taxonomy" id="44745"/>
    <lineage>
        <taxon>Eukaryota</taxon>
        <taxon>Viridiplantae</taxon>
        <taxon>Chlorophyta</taxon>
        <taxon>core chlorophytes</taxon>
        <taxon>Chlorophyceae</taxon>
        <taxon>CS clade</taxon>
        <taxon>Chlamydomonadales</taxon>
        <taxon>Haematococcaceae</taxon>
        <taxon>Haematococcus</taxon>
    </lineage>
</organism>
<gene>
    <name evidence="1" type="ORF">HaLaN_31161</name>
</gene>